<dbReference type="Gene3D" id="2.40.50.580">
    <property type="match status" value="1"/>
</dbReference>
<dbReference type="InterPro" id="IPR041465">
    <property type="entry name" value="SfsA_N"/>
</dbReference>
<dbReference type="PANTHER" id="PTHR30545">
    <property type="entry name" value="SUGAR FERMENTATION STIMULATION PROTEIN A"/>
    <property type="match status" value="1"/>
</dbReference>
<dbReference type="HAMAP" id="MF_00095">
    <property type="entry name" value="SfsA"/>
    <property type="match status" value="1"/>
</dbReference>
<dbReference type="EMBL" id="BAABWN010000001">
    <property type="protein sequence ID" value="GAA6166315.1"/>
    <property type="molecule type" value="Genomic_DNA"/>
</dbReference>
<evidence type="ECO:0000259" key="2">
    <source>
        <dbReference type="Pfam" id="PF03749"/>
    </source>
</evidence>
<protein>
    <recommendedName>
        <fullName evidence="1">Sugar fermentation stimulation protein homolog</fullName>
    </recommendedName>
</protein>
<comment type="similarity">
    <text evidence="1">Belongs to the SfsA family.</text>
</comment>
<dbReference type="RefSeq" id="WP_353301286.1">
    <property type="nucleotide sequence ID" value="NZ_BAABWN010000001.1"/>
</dbReference>
<proteinExistence type="inferred from homology"/>
<dbReference type="NCBIfam" id="TIGR00230">
    <property type="entry name" value="sfsA"/>
    <property type="match status" value="1"/>
</dbReference>
<evidence type="ECO:0000259" key="3">
    <source>
        <dbReference type="Pfam" id="PF17746"/>
    </source>
</evidence>
<dbReference type="Proteomes" id="UP001465153">
    <property type="component" value="Unassembled WGS sequence"/>
</dbReference>
<dbReference type="CDD" id="cd22359">
    <property type="entry name" value="SfsA-like_bacterial"/>
    <property type="match status" value="1"/>
</dbReference>
<feature type="domain" description="SfsA N-terminal OB" evidence="3">
    <location>
        <begin position="14"/>
        <end position="79"/>
    </location>
</feature>
<gene>
    <name evidence="1 4" type="primary">sfsA</name>
    <name evidence="4" type="ORF">NBRC116591_01250</name>
</gene>
<name>A0ABQ0A3U4_9GAMM</name>
<organism evidence="4 5">
    <name type="scientific">Sessilibacter corallicola</name>
    <dbReference type="NCBI Taxonomy" id="2904075"/>
    <lineage>
        <taxon>Bacteria</taxon>
        <taxon>Pseudomonadati</taxon>
        <taxon>Pseudomonadota</taxon>
        <taxon>Gammaproteobacteria</taxon>
        <taxon>Cellvibrionales</taxon>
        <taxon>Cellvibrionaceae</taxon>
        <taxon>Sessilibacter</taxon>
    </lineage>
</organism>
<dbReference type="InterPro" id="IPR040452">
    <property type="entry name" value="SfsA_C"/>
</dbReference>
<dbReference type="Gene3D" id="3.40.1350.60">
    <property type="match status" value="1"/>
</dbReference>
<dbReference type="PANTHER" id="PTHR30545:SF2">
    <property type="entry name" value="SUGAR FERMENTATION STIMULATION PROTEIN A"/>
    <property type="match status" value="1"/>
</dbReference>
<sequence length="240" mass="26671">MNFYPEFNEAIFEKRYKRFLTDITQPDGTTLTIHCPNTGSMRNCTAPGTPCWYSTSDNKKRKYAQTLEITTTPSGHLAGVNTGRANKLVAEAIENGVITELSGYNDLKAEVKCEDFESRLDFRMRDHSADDRDCFVEVKSVTLMDGESNGEGFFPDSVSVRGSKHLQALMGLVDQGHRAVIFYCVQHSGIETVSPADHIDEEYGKWLRKAVAKGVEAIAYKAVISPSEITLAQRIPVVIP</sequence>
<keyword evidence="5" id="KW-1185">Reference proteome</keyword>
<dbReference type="InterPro" id="IPR005224">
    <property type="entry name" value="SfsA"/>
</dbReference>
<evidence type="ECO:0000313" key="4">
    <source>
        <dbReference type="EMBL" id="GAA6166315.1"/>
    </source>
</evidence>
<dbReference type="Pfam" id="PF17746">
    <property type="entry name" value="SfsA_N"/>
    <property type="match status" value="1"/>
</dbReference>
<evidence type="ECO:0000313" key="5">
    <source>
        <dbReference type="Proteomes" id="UP001465153"/>
    </source>
</evidence>
<reference evidence="4 5" key="1">
    <citation type="submission" date="2024-04" db="EMBL/GenBank/DDBJ databases">
        <title>Draft genome sequence of Sessilibacter corallicola NBRC 116591.</title>
        <authorList>
            <person name="Miyakawa T."/>
            <person name="Kusuya Y."/>
            <person name="Miura T."/>
        </authorList>
    </citation>
    <scope>NUCLEOTIDE SEQUENCE [LARGE SCALE GENOMIC DNA]</scope>
    <source>
        <strain evidence="4 5">KU-00831-HH</strain>
    </source>
</reference>
<evidence type="ECO:0000256" key="1">
    <source>
        <dbReference type="HAMAP-Rule" id="MF_00095"/>
    </source>
</evidence>
<comment type="caution">
    <text evidence="4">The sequence shown here is derived from an EMBL/GenBank/DDBJ whole genome shotgun (WGS) entry which is preliminary data.</text>
</comment>
<feature type="domain" description="Sugar fermentation stimulation protein C-terminal" evidence="2">
    <location>
        <begin position="84"/>
        <end position="227"/>
    </location>
</feature>
<dbReference type="Pfam" id="PF03749">
    <property type="entry name" value="SfsA"/>
    <property type="match status" value="1"/>
</dbReference>
<accession>A0ABQ0A3U4</accession>